<name>A0A5N6F0V2_9EURO</name>
<sequence length="303" mass="34371">MNESRSETELVEINEIIRWIIYGKDLLTPKQMSASLYVRNGETSLLPLEQKFKIKYPLFEVDRNGKKTTHDLEDSYGKEAAQAAEVAMVKHFLLTVCPSEVYTKLKFDAYLAQLSKPKGSRINKDDPHTGETKMALTCLDFLTEKTDRKRTRLLTCARKYLINQLSTVDLALADIACKSAVGVLLVKLFTEGSSIDILLHCAESVDDPNLRFKIRRYWLYSNDNSAVTSEIPDTATRAWMANVTSETEPDEDLMRPAAKRMAVHFLQEAHSESFTKDAFLFIAGFVYKVSRALSNKLEILTEP</sequence>
<evidence type="ECO:0000313" key="2">
    <source>
        <dbReference type="Proteomes" id="UP000326799"/>
    </source>
</evidence>
<dbReference type="EMBL" id="ML733405">
    <property type="protein sequence ID" value="KAB8223451.1"/>
    <property type="molecule type" value="Genomic_DNA"/>
</dbReference>
<dbReference type="Proteomes" id="UP000326799">
    <property type="component" value="Unassembled WGS sequence"/>
</dbReference>
<evidence type="ECO:0000313" key="1">
    <source>
        <dbReference type="EMBL" id="KAB8223451.1"/>
    </source>
</evidence>
<gene>
    <name evidence="1" type="ORF">BDV33DRAFT_188830</name>
</gene>
<keyword evidence="2" id="KW-1185">Reference proteome</keyword>
<proteinExistence type="predicted"/>
<organism evidence="1 2">
    <name type="scientific">Aspergillus novoparasiticus</name>
    <dbReference type="NCBI Taxonomy" id="986946"/>
    <lineage>
        <taxon>Eukaryota</taxon>
        <taxon>Fungi</taxon>
        <taxon>Dikarya</taxon>
        <taxon>Ascomycota</taxon>
        <taxon>Pezizomycotina</taxon>
        <taxon>Eurotiomycetes</taxon>
        <taxon>Eurotiomycetidae</taxon>
        <taxon>Eurotiales</taxon>
        <taxon>Aspergillaceae</taxon>
        <taxon>Aspergillus</taxon>
        <taxon>Aspergillus subgen. Circumdati</taxon>
    </lineage>
</organism>
<accession>A0A5N6F0V2</accession>
<reference evidence="1 2" key="1">
    <citation type="submission" date="2019-04" db="EMBL/GenBank/DDBJ databases">
        <title>Fungal friends and foes A comparative genomics study of 23 Aspergillus species from section Flavi.</title>
        <authorList>
            <consortium name="DOE Joint Genome Institute"/>
            <person name="Kjaerbolling I."/>
            <person name="Vesth T.C."/>
            <person name="Frisvad J.C."/>
            <person name="Nybo J.L."/>
            <person name="Theobald S."/>
            <person name="Kildgaard S."/>
            <person name="Petersen T.I."/>
            <person name="Kuo A."/>
            <person name="Sato A."/>
            <person name="Lyhne E.K."/>
            <person name="Kogle M.E."/>
            <person name="Wiebenga A."/>
            <person name="Kun R.S."/>
            <person name="Lubbers R.J."/>
            <person name="Makela M.R."/>
            <person name="Barry K."/>
            <person name="Chovatia M."/>
            <person name="Clum A."/>
            <person name="Daum C."/>
            <person name="Haridas S."/>
            <person name="He G."/>
            <person name="LaButti K."/>
            <person name="Lipzen A."/>
            <person name="Mondo S."/>
            <person name="Pangilinan J."/>
            <person name="Riley R."/>
            <person name="Salamov A."/>
            <person name="Simmons B.A."/>
            <person name="Magnuson J.K."/>
            <person name="Henrissat B."/>
            <person name="Mortensen U.H."/>
            <person name="Larsen T.O."/>
            <person name="De vries R.P."/>
            <person name="Grigoriev I.V."/>
            <person name="Machida M."/>
            <person name="Baker S.E."/>
            <person name="Andersen M.R."/>
        </authorList>
    </citation>
    <scope>NUCLEOTIDE SEQUENCE [LARGE SCALE GENOMIC DNA]</scope>
    <source>
        <strain evidence="1 2">CBS 126849</strain>
    </source>
</reference>
<protein>
    <submittedName>
        <fullName evidence="1">Uncharacterized protein</fullName>
    </submittedName>
</protein>
<dbReference type="AlphaFoldDB" id="A0A5N6F0V2"/>